<evidence type="ECO:0000259" key="2">
    <source>
        <dbReference type="PROSITE" id="PS50172"/>
    </source>
</evidence>
<feature type="domain" description="BRCT" evidence="2">
    <location>
        <begin position="70"/>
        <end position="161"/>
    </location>
</feature>
<gene>
    <name evidence="3" type="ORF">Cni_G03805</name>
</gene>
<dbReference type="PROSITE" id="PS50172">
    <property type="entry name" value="BRCT"/>
    <property type="match status" value="1"/>
</dbReference>
<dbReference type="Proteomes" id="UP001327560">
    <property type="component" value="Chromosome 1"/>
</dbReference>
<evidence type="ECO:0000313" key="3">
    <source>
        <dbReference type="EMBL" id="WOK95098.1"/>
    </source>
</evidence>
<dbReference type="Gene3D" id="3.40.50.10190">
    <property type="entry name" value="BRCT domain"/>
    <property type="match status" value="1"/>
</dbReference>
<feature type="region of interest" description="Disordered" evidence="1">
    <location>
        <begin position="1"/>
        <end position="35"/>
    </location>
</feature>
<dbReference type="GO" id="GO:0017125">
    <property type="term" value="F:deoxycytidyl transferase activity"/>
    <property type="evidence" value="ECO:0007669"/>
    <property type="project" value="TreeGrafter"/>
</dbReference>
<dbReference type="GO" id="GO:0005634">
    <property type="term" value="C:nucleus"/>
    <property type="evidence" value="ECO:0007669"/>
    <property type="project" value="TreeGrafter"/>
</dbReference>
<name>A0AAQ3JT86_9LILI</name>
<dbReference type="SMART" id="SM00292">
    <property type="entry name" value="BRCT"/>
    <property type="match status" value="1"/>
</dbReference>
<dbReference type="FunFam" id="3.40.50.10190:FF:000011">
    <property type="entry name" value="DNA repair protein REV1"/>
    <property type="match status" value="1"/>
</dbReference>
<dbReference type="GO" id="GO:0003887">
    <property type="term" value="F:DNA-directed DNA polymerase activity"/>
    <property type="evidence" value="ECO:0007669"/>
    <property type="project" value="TreeGrafter"/>
</dbReference>
<dbReference type="PANTHER" id="PTHR45990:SF1">
    <property type="entry name" value="DNA REPAIR PROTEIN REV1"/>
    <property type="match status" value="1"/>
</dbReference>
<keyword evidence="4" id="KW-1185">Reference proteome</keyword>
<proteinExistence type="predicted"/>
<dbReference type="Pfam" id="PF00533">
    <property type="entry name" value="BRCT"/>
    <property type="match status" value="1"/>
</dbReference>
<protein>
    <submittedName>
        <fullName evidence="3">DNA repair protein REV1-like</fullName>
    </submittedName>
</protein>
<dbReference type="InterPro" id="IPR036420">
    <property type="entry name" value="BRCT_dom_sf"/>
</dbReference>
<dbReference type="AlphaFoldDB" id="A0AAQ3JT86"/>
<organism evidence="3 4">
    <name type="scientific">Canna indica</name>
    <name type="common">Indian-shot</name>
    <dbReference type="NCBI Taxonomy" id="4628"/>
    <lineage>
        <taxon>Eukaryota</taxon>
        <taxon>Viridiplantae</taxon>
        <taxon>Streptophyta</taxon>
        <taxon>Embryophyta</taxon>
        <taxon>Tracheophyta</taxon>
        <taxon>Spermatophyta</taxon>
        <taxon>Magnoliopsida</taxon>
        <taxon>Liliopsida</taxon>
        <taxon>Zingiberales</taxon>
        <taxon>Cannaceae</taxon>
        <taxon>Canna</taxon>
    </lineage>
</organism>
<dbReference type="GO" id="GO:0070987">
    <property type="term" value="P:error-free translesion synthesis"/>
    <property type="evidence" value="ECO:0007669"/>
    <property type="project" value="TreeGrafter"/>
</dbReference>
<evidence type="ECO:0000256" key="1">
    <source>
        <dbReference type="SAM" id="MobiDB-lite"/>
    </source>
</evidence>
<dbReference type="CDD" id="cd17719">
    <property type="entry name" value="BRCT_Rev1"/>
    <property type="match status" value="1"/>
</dbReference>
<accession>A0AAQ3JT86</accession>
<reference evidence="3 4" key="1">
    <citation type="submission" date="2023-10" db="EMBL/GenBank/DDBJ databases">
        <title>Chromosome-scale genome assembly provides insights into flower coloration mechanisms of Canna indica.</title>
        <authorList>
            <person name="Li C."/>
        </authorList>
    </citation>
    <scope>NUCLEOTIDE SEQUENCE [LARGE SCALE GENOMIC DNA]</scope>
    <source>
        <tissue evidence="3">Flower</tissue>
    </source>
</reference>
<dbReference type="SUPFAM" id="SSF52113">
    <property type="entry name" value="BRCT domain"/>
    <property type="match status" value="1"/>
</dbReference>
<sequence length="517" mass="58436">MNSKYSSVPRKRSRSDATWTRNPRDSGRNATKNSPFAHIGSYMEIKNRKLREQFDAGASASSLDSSGIGGGKGIFCGVSIFVDGFTVPSSQELRACMMKHGGRYENYFSRRSVTHIICSHLPDGKMRNFRAFSRGLPVVKPAWVVESVVANKLLSWVPYQLNELENGIYKQQTLSSFFARKRISCLTNDEKNLVSSLPTSASGSVLHKDEKMKHLMLDGEGECSKVREESVYIGNDKFYKVEYANSNIENTKEELNMMQLESGGASINDTTLKELSDNFFFEPFNQQPNPIEDYTKGGKENRFHQIQLPIISCSRPADYNSNMMPQSLSQLDFSVLHELPEELKVGILKSLPPHRESSFLGNGPSSSGKFPCDMKDENSGYLTTSLWTGTPPSWVQKFQHSNCFLLNIIAAQYTRSDTNGLLSLTFQSLRPFLSAFSDLSALESDEMLSSLFELFKQYIELKVESDIEELYVCFRILQRFATDFQFLKQVYDLILPFLQATISENYGGNFRLSISKE</sequence>
<dbReference type="InterPro" id="IPR001357">
    <property type="entry name" value="BRCT_dom"/>
</dbReference>
<dbReference type="PANTHER" id="PTHR45990">
    <property type="entry name" value="DNA REPAIR PROTEIN REV1"/>
    <property type="match status" value="1"/>
</dbReference>
<evidence type="ECO:0000313" key="4">
    <source>
        <dbReference type="Proteomes" id="UP001327560"/>
    </source>
</evidence>
<dbReference type="EMBL" id="CP136890">
    <property type="protein sequence ID" value="WOK95098.1"/>
    <property type="molecule type" value="Genomic_DNA"/>
</dbReference>
<dbReference type="GO" id="GO:0042276">
    <property type="term" value="P:error-prone translesion synthesis"/>
    <property type="evidence" value="ECO:0007669"/>
    <property type="project" value="TreeGrafter"/>
</dbReference>